<dbReference type="Pfam" id="PF05721">
    <property type="entry name" value="PhyH"/>
    <property type="match status" value="1"/>
</dbReference>
<dbReference type="PANTHER" id="PTHR20883">
    <property type="entry name" value="PHYTANOYL-COA DIOXYGENASE DOMAIN CONTAINING 1"/>
    <property type="match status" value="1"/>
</dbReference>
<evidence type="ECO:0000256" key="1">
    <source>
        <dbReference type="SAM" id="MobiDB-lite"/>
    </source>
</evidence>
<sequence length="295" mass="32870">MKTEFEPLDYPPLTEDLEEAKNHLNEFGVCIIKNAFSAEEVEIMDKRLKEQFAGEEKHGVGSKVRGDEGYGVKSSNEEKVSRLVWNLINKGDCFIPLINHPKIYPLIEHIIGEKTILCSMGAHMNGSGNERMPLHQDQWPLVPHPLEFPVMANTMVLVSDNSPESGGTRLIPGSHKWPKIDYKSANSSKYQEMAKSITAPKGSAIVWEGRVWHGNGLNRSGEVRSNISIAYLQSWIRPQENSQYSVRGEVIEKLSDKQKEIIGFMPFGTLGGHDGSSVSPAGFDRDRESIGILKG</sequence>
<gene>
    <name evidence="2" type="ORF">METZ01_LOCUS2963</name>
</gene>
<name>A0A381N6P0_9ZZZZ</name>
<dbReference type="SUPFAM" id="SSF51197">
    <property type="entry name" value="Clavaminate synthase-like"/>
    <property type="match status" value="1"/>
</dbReference>
<evidence type="ECO:0008006" key="3">
    <source>
        <dbReference type="Google" id="ProtNLM"/>
    </source>
</evidence>
<accession>A0A381N6P0</accession>
<dbReference type="AlphaFoldDB" id="A0A381N6P0"/>
<protein>
    <recommendedName>
        <fullName evidence="3">Phytanoyl-CoA dioxygenase</fullName>
    </recommendedName>
</protein>
<evidence type="ECO:0000313" key="2">
    <source>
        <dbReference type="EMBL" id="SUZ50109.1"/>
    </source>
</evidence>
<dbReference type="InterPro" id="IPR008775">
    <property type="entry name" value="Phytyl_CoA_dOase-like"/>
</dbReference>
<dbReference type="Gene3D" id="2.60.120.620">
    <property type="entry name" value="q2cbj1_9rhob like domain"/>
    <property type="match status" value="1"/>
</dbReference>
<dbReference type="EMBL" id="UINC01000153">
    <property type="protein sequence ID" value="SUZ50109.1"/>
    <property type="molecule type" value="Genomic_DNA"/>
</dbReference>
<organism evidence="2">
    <name type="scientific">marine metagenome</name>
    <dbReference type="NCBI Taxonomy" id="408172"/>
    <lineage>
        <taxon>unclassified sequences</taxon>
        <taxon>metagenomes</taxon>
        <taxon>ecological metagenomes</taxon>
    </lineage>
</organism>
<dbReference type="GO" id="GO:0046872">
    <property type="term" value="F:metal ion binding"/>
    <property type="evidence" value="ECO:0007669"/>
    <property type="project" value="UniProtKB-ARBA"/>
</dbReference>
<reference evidence="2" key="1">
    <citation type="submission" date="2018-05" db="EMBL/GenBank/DDBJ databases">
        <authorList>
            <person name="Lanie J.A."/>
            <person name="Ng W.-L."/>
            <person name="Kazmierczak K.M."/>
            <person name="Andrzejewski T.M."/>
            <person name="Davidsen T.M."/>
            <person name="Wayne K.J."/>
            <person name="Tettelin H."/>
            <person name="Glass J.I."/>
            <person name="Rusch D."/>
            <person name="Podicherti R."/>
            <person name="Tsui H.-C.T."/>
            <person name="Winkler M.E."/>
        </authorList>
    </citation>
    <scope>NUCLEOTIDE SEQUENCE</scope>
</reference>
<feature type="region of interest" description="Disordered" evidence="1">
    <location>
        <begin position="273"/>
        <end position="295"/>
    </location>
</feature>
<proteinExistence type="predicted"/>
<dbReference type="PANTHER" id="PTHR20883:SF48">
    <property type="entry name" value="ECTOINE DIOXYGENASE"/>
    <property type="match status" value="1"/>
</dbReference>
<dbReference type="GO" id="GO:0016491">
    <property type="term" value="F:oxidoreductase activity"/>
    <property type="evidence" value="ECO:0007669"/>
    <property type="project" value="UniProtKB-ARBA"/>
</dbReference>